<keyword evidence="8" id="KW-1185">Reference proteome</keyword>
<dbReference type="SUPFAM" id="SSF52317">
    <property type="entry name" value="Class I glutamine amidotransferase-like"/>
    <property type="match status" value="1"/>
</dbReference>
<dbReference type="Proteomes" id="UP000653578">
    <property type="component" value="Unassembled WGS sequence"/>
</dbReference>
<accession>A0ABX1X7B4</accession>
<dbReference type="NCBIfam" id="TIGR00313">
    <property type="entry name" value="cobQ"/>
    <property type="match status" value="1"/>
</dbReference>
<dbReference type="InterPro" id="IPR011698">
    <property type="entry name" value="GATase_3"/>
</dbReference>
<comment type="pathway">
    <text evidence="1 4">Cofactor biosynthesis; adenosylcobalamin biosynthesis.</text>
</comment>
<dbReference type="Gene3D" id="3.40.50.300">
    <property type="entry name" value="P-loop containing nucleotide triphosphate hydrolases"/>
    <property type="match status" value="1"/>
</dbReference>
<dbReference type="CDD" id="cd01750">
    <property type="entry name" value="GATase1_CobQ"/>
    <property type="match status" value="1"/>
</dbReference>
<comment type="caution">
    <text evidence="7">The sequence shown here is derived from an EMBL/GenBank/DDBJ whole genome shotgun (WGS) entry which is preliminary data.</text>
</comment>
<dbReference type="EMBL" id="WHNY01000028">
    <property type="protein sequence ID" value="NOU64312.1"/>
    <property type="molecule type" value="Genomic_DNA"/>
</dbReference>
<keyword evidence="2 4" id="KW-0169">Cobalamin biosynthesis</keyword>
<evidence type="ECO:0000259" key="5">
    <source>
        <dbReference type="Pfam" id="PF01656"/>
    </source>
</evidence>
<evidence type="ECO:0000259" key="6">
    <source>
        <dbReference type="Pfam" id="PF07685"/>
    </source>
</evidence>
<reference evidence="7 8" key="1">
    <citation type="submission" date="2019-10" db="EMBL/GenBank/DDBJ databases">
        <title>Description of Paenibacillus humi sp. nov.</title>
        <authorList>
            <person name="Carlier A."/>
            <person name="Qi S."/>
        </authorList>
    </citation>
    <scope>NUCLEOTIDE SEQUENCE [LARGE SCALE GENOMIC DNA]</scope>
    <source>
        <strain evidence="7 8">LMG 31461</strain>
    </source>
</reference>
<evidence type="ECO:0000313" key="7">
    <source>
        <dbReference type="EMBL" id="NOU64312.1"/>
    </source>
</evidence>
<dbReference type="InterPro" id="IPR002586">
    <property type="entry name" value="CobQ/CobB/MinD/ParA_Nub-bd_dom"/>
</dbReference>
<dbReference type="InterPro" id="IPR033949">
    <property type="entry name" value="CobQ_GATase1"/>
</dbReference>
<evidence type="ECO:0000256" key="3">
    <source>
        <dbReference type="ARBA" id="ARBA00022962"/>
    </source>
</evidence>
<comment type="similarity">
    <text evidence="4">Belongs to the CobB/CobQ family. CobQ subfamily.</text>
</comment>
<dbReference type="InterPro" id="IPR047045">
    <property type="entry name" value="CobQ_N"/>
</dbReference>
<dbReference type="SUPFAM" id="SSF52540">
    <property type="entry name" value="P-loop containing nucleoside triphosphate hydrolases"/>
    <property type="match status" value="1"/>
</dbReference>
<feature type="domain" description="CobQ/CobB/MinD/ParA nucleotide binding" evidence="5">
    <location>
        <begin position="9"/>
        <end position="235"/>
    </location>
</feature>
<dbReference type="HAMAP" id="MF_00028">
    <property type="entry name" value="CobQ"/>
    <property type="match status" value="1"/>
</dbReference>
<dbReference type="RefSeq" id="WP_171630057.1">
    <property type="nucleotide sequence ID" value="NZ_WHNY01000028.1"/>
</dbReference>
<dbReference type="Gene3D" id="3.40.50.880">
    <property type="match status" value="1"/>
</dbReference>
<dbReference type="CDD" id="cd05389">
    <property type="entry name" value="CobQ_N"/>
    <property type="match status" value="1"/>
</dbReference>
<feature type="active site" evidence="4">
    <location>
        <position position="460"/>
    </location>
</feature>
<dbReference type="PROSITE" id="PS51274">
    <property type="entry name" value="GATASE_COBBQ"/>
    <property type="match status" value="1"/>
</dbReference>
<feature type="domain" description="CobB/CobQ-like glutamine amidotransferase" evidence="6">
    <location>
        <begin position="267"/>
        <end position="468"/>
    </location>
</feature>
<proteinExistence type="inferred from homology"/>
<name>A0ABX1X7B4_9BACL</name>
<dbReference type="InterPro" id="IPR029062">
    <property type="entry name" value="Class_I_gatase-like"/>
</dbReference>
<evidence type="ECO:0000256" key="2">
    <source>
        <dbReference type="ARBA" id="ARBA00022573"/>
    </source>
</evidence>
<dbReference type="Pfam" id="PF01656">
    <property type="entry name" value="CbiA"/>
    <property type="match status" value="1"/>
</dbReference>
<evidence type="ECO:0000256" key="4">
    <source>
        <dbReference type="HAMAP-Rule" id="MF_00028"/>
    </source>
</evidence>
<gene>
    <name evidence="4" type="primary">cobQ</name>
    <name evidence="7" type="ORF">GC096_09755</name>
</gene>
<keyword evidence="3 4" id="KW-0315">Glutamine amidotransferase</keyword>
<evidence type="ECO:0000313" key="8">
    <source>
        <dbReference type="Proteomes" id="UP000653578"/>
    </source>
</evidence>
<dbReference type="Pfam" id="PF07685">
    <property type="entry name" value="GATase_3"/>
    <property type="match status" value="1"/>
</dbReference>
<protein>
    <recommendedName>
        <fullName evidence="4">Cobyric acid synthase</fullName>
    </recommendedName>
</protein>
<feature type="active site" description="Nucleophile" evidence="4">
    <location>
        <position position="347"/>
    </location>
</feature>
<comment type="function">
    <text evidence="4">Catalyzes amidations at positions B, D, E, and G on adenosylcobyrinic A,C-diamide. NH(2) groups are provided by glutamine, and one molecule of ATP is hydrogenolyzed for each amidation.</text>
</comment>
<sequence length="532" mass="59163">MSESKSAVLMIQGTASDVGKSILTAALCRIFVGDGWQTAPFKSQNMSLNSYITFDGKEIGRAQGVQADACRIVATTDMNPILLKPKQDMVAQVVVHGKPYADLEARAYRESYLPKAEVIVKDALERLRSAYDIVVLEGAGSPAEVNLKDRDIVNMRLAGWADSPVLLVADIDRGGVFASIVGTLEILTPEERDRVKGFIINKFRGDVSLLKPGLDWLEERTGKPVLGVIPYLQQLGIEDEDSASLDSKRTLSRRSSNQQGKNSDQLDVAVIRLPRLSNFTDFDPLQEETDIHFRYIDSLAEWGEPDVVLLPGSKNTMEDLHYLKESGLAARLISFAHEDRGWIVGICAGYQMLGVTLSDPGRYESEHAELEGLGLLPTETVFTPDKRTVRVQGVSTLFAANLVIDGYEIHMGRTQYVHEIVPPFQIAPQLGTDSEELLETSLHPDGAVSLDGRVWGTYIHGILHNDDFRRAWLNQIRLQKGLSPILEGLRYKERREAAFDRLADHVRAHLDMKRVYEMMEVTHSTKAGGVLR</sequence>
<dbReference type="PANTHER" id="PTHR21343">
    <property type="entry name" value="DETHIOBIOTIN SYNTHETASE"/>
    <property type="match status" value="1"/>
</dbReference>
<dbReference type="InterPro" id="IPR004459">
    <property type="entry name" value="CobQ_synth"/>
</dbReference>
<organism evidence="7 8">
    <name type="scientific">Paenibacillus plantarum</name>
    <dbReference type="NCBI Taxonomy" id="2654975"/>
    <lineage>
        <taxon>Bacteria</taxon>
        <taxon>Bacillati</taxon>
        <taxon>Bacillota</taxon>
        <taxon>Bacilli</taxon>
        <taxon>Bacillales</taxon>
        <taxon>Paenibacillaceae</taxon>
        <taxon>Paenibacillus</taxon>
    </lineage>
</organism>
<dbReference type="NCBIfam" id="NF001989">
    <property type="entry name" value="PRK00784.1"/>
    <property type="match status" value="1"/>
</dbReference>
<dbReference type="InterPro" id="IPR027417">
    <property type="entry name" value="P-loop_NTPase"/>
</dbReference>
<evidence type="ECO:0000256" key="1">
    <source>
        <dbReference type="ARBA" id="ARBA00004953"/>
    </source>
</evidence>
<dbReference type="PANTHER" id="PTHR21343:SF1">
    <property type="entry name" value="COBYRIC ACID SYNTHASE"/>
    <property type="match status" value="1"/>
</dbReference>